<dbReference type="EMBL" id="SGKU01000039">
    <property type="protein sequence ID" value="NFA43465.1"/>
    <property type="molecule type" value="Genomic_DNA"/>
</dbReference>
<dbReference type="SUPFAM" id="SSF55961">
    <property type="entry name" value="Bet v1-like"/>
    <property type="match status" value="1"/>
</dbReference>
<organism evidence="2 3">
    <name type="scientific">Clostridium botulinum</name>
    <dbReference type="NCBI Taxonomy" id="1491"/>
    <lineage>
        <taxon>Bacteria</taxon>
        <taxon>Bacillati</taxon>
        <taxon>Bacillota</taxon>
        <taxon>Clostridia</taxon>
        <taxon>Eubacteriales</taxon>
        <taxon>Clostridiaceae</taxon>
        <taxon>Clostridium</taxon>
    </lineage>
</organism>
<protein>
    <submittedName>
        <fullName evidence="2">Polyketide cyclase</fullName>
    </submittedName>
</protein>
<comment type="caution">
    <text evidence="2">The sequence shown here is derived from an EMBL/GenBank/DDBJ whole genome shotgun (WGS) entry which is preliminary data.</text>
</comment>
<dbReference type="InterPro" id="IPR023393">
    <property type="entry name" value="START-like_dom_sf"/>
</dbReference>
<accession>A0A6M0SUQ8</accession>
<dbReference type="Pfam" id="PF03364">
    <property type="entry name" value="Polyketide_cyc"/>
    <property type="match status" value="1"/>
</dbReference>
<dbReference type="Gene3D" id="3.30.530.20">
    <property type="match status" value="1"/>
</dbReference>
<name>A0A6M0SUQ8_CLOBO</name>
<evidence type="ECO:0000313" key="2">
    <source>
        <dbReference type="EMBL" id="NFA43465.1"/>
    </source>
</evidence>
<sequence length="159" mass="19223">MTEIENQIWINEKIETVFNITNDISNWKNLFSEYEESEVLEKNGPRIKFRLKTKPDVNGLSYSWISERVINKRKFVCISKRKNPLYPFKYMLINWIYKQLNGGTLMIWKQKFSVDQKCPINEEEFRENLNKGTIVQMQLIKDKIEKNYGRKDKYEVNKK</sequence>
<proteinExistence type="predicted"/>
<evidence type="ECO:0000313" key="3">
    <source>
        <dbReference type="Proteomes" id="UP000472355"/>
    </source>
</evidence>
<evidence type="ECO:0000259" key="1">
    <source>
        <dbReference type="Pfam" id="PF03364"/>
    </source>
</evidence>
<feature type="domain" description="Coenzyme Q-binding protein COQ10 START" evidence="1">
    <location>
        <begin position="13"/>
        <end position="120"/>
    </location>
</feature>
<gene>
    <name evidence="2" type="ORF">EXM65_12985</name>
</gene>
<dbReference type="Proteomes" id="UP000472355">
    <property type="component" value="Unassembled WGS sequence"/>
</dbReference>
<dbReference type="InterPro" id="IPR005031">
    <property type="entry name" value="COQ10_START"/>
</dbReference>
<reference evidence="2 3" key="1">
    <citation type="submission" date="2019-02" db="EMBL/GenBank/DDBJ databases">
        <title>Genome sequencing of Clostridium botulinum clinical isolates.</title>
        <authorList>
            <person name="Brunt J."/>
            <person name="Van Vliet A.H.M."/>
            <person name="Stringer S.C."/>
            <person name="Grant K.A."/>
            <person name="Carter A.C."/>
            <person name="Peck M.W."/>
        </authorList>
    </citation>
    <scope>NUCLEOTIDE SEQUENCE [LARGE SCALE GENOMIC DNA]</scope>
    <source>
        <strain evidence="2 3">H113700579</strain>
    </source>
</reference>
<dbReference type="AlphaFoldDB" id="A0A6M0SUQ8"/>